<dbReference type="AlphaFoldDB" id="A0A839IWA5"/>
<reference evidence="1 2" key="1">
    <citation type="submission" date="2020-08" db="EMBL/GenBank/DDBJ databases">
        <title>Oceanospirillum sp. nov. isolated from marine sediment.</title>
        <authorList>
            <person name="Ji X."/>
        </authorList>
    </citation>
    <scope>NUCLEOTIDE SEQUENCE [LARGE SCALE GENOMIC DNA]</scope>
    <source>
        <strain evidence="1 2">D5</strain>
    </source>
</reference>
<evidence type="ECO:0000313" key="1">
    <source>
        <dbReference type="EMBL" id="MBB1489251.1"/>
    </source>
</evidence>
<dbReference type="RefSeq" id="WP_182811153.1">
    <property type="nucleotide sequence ID" value="NZ_JACJFM010000048.1"/>
</dbReference>
<dbReference type="EMBL" id="JACJFM010000048">
    <property type="protein sequence ID" value="MBB1489251.1"/>
    <property type="molecule type" value="Genomic_DNA"/>
</dbReference>
<gene>
    <name evidence="1" type="ORF">H4O21_21805</name>
</gene>
<evidence type="ECO:0000313" key="2">
    <source>
        <dbReference type="Proteomes" id="UP000565262"/>
    </source>
</evidence>
<dbReference type="Proteomes" id="UP000565262">
    <property type="component" value="Unassembled WGS sequence"/>
</dbReference>
<sequence>MNLNVFRQVVQLNERMNNDNDRLVSEFQAVVSRLEAGRESMMRNADKLKSMRRYRSASSSL</sequence>
<name>A0A839IWA5_9GAMM</name>
<organism evidence="1 2">
    <name type="scientific">Oceanospirillum sediminis</name>
    <dbReference type="NCBI Taxonomy" id="2760088"/>
    <lineage>
        <taxon>Bacteria</taxon>
        <taxon>Pseudomonadati</taxon>
        <taxon>Pseudomonadota</taxon>
        <taxon>Gammaproteobacteria</taxon>
        <taxon>Oceanospirillales</taxon>
        <taxon>Oceanospirillaceae</taxon>
        <taxon>Oceanospirillum</taxon>
    </lineage>
</organism>
<proteinExistence type="predicted"/>
<keyword evidence="2" id="KW-1185">Reference proteome</keyword>
<comment type="caution">
    <text evidence="1">The sequence shown here is derived from an EMBL/GenBank/DDBJ whole genome shotgun (WGS) entry which is preliminary data.</text>
</comment>
<protein>
    <submittedName>
        <fullName evidence="1">Uncharacterized protein</fullName>
    </submittedName>
</protein>
<accession>A0A839IWA5</accession>